<sequence length="113" mass="12281">MVAGDQRLVHTPFVPSGYWSACAPLVWNEGFPTLLGGLSMFTNPVKAPDIRFSSSQFPNQHPGHEKAMVVGGSRQETLDLGFVLLGTRQQGVPVIFRELVLPDSGPGFPVDYL</sequence>
<keyword evidence="2" id="KW-1185">Reference proteome</keyword>
<organism evidence="3">
    <name type="scientific">Schistosoma curassoni</name>
    <dbReference type="NCBI Taxonomy" id="6186"/>
    <lineage>
        <taxon>Eukaryota</taxon>
        <taxon>Metazoa</taxon>
        <taxon>Spiralia</taxon>
        <taxon>Lophotrochozoa</taxon>
        <taxon>Platyhelminthes</taxon>
        <taxon>Trematoda</taxon>
        <taxon>Digenea</taxon>
        <taxon>Strigeidida</taxon>
        <taxon>Schistosomatoidea</taxon>
        <taxon>Schistosomatidae</taxon>
        <taxon>Schistosoma</taxon>
    </lineage>
</organism>
<protein>
    <submittedName>
        <fullName evidence="3">DUF2088 domain-containing protein</fullName>
    </submittedName>
</protein>
<dbReference type="WBParaSite" id="SCUD_0000749501-mRNA-1">
    <property type="protein sequence ID" value="SCUD_0000749501-mRNA-1"/>
    <property type="gene ID" value="SCUD_0000749501"/>
</dbReference>
<evidence type="ECO:0000313" key="1">
    <source>
        <dbReference type="EMBL" id="VDP26473.1"/>
    </source>
</evidence>
<evidence type="ECO:0000313" key="2">
    <source>
        <dbReference type="Proteomes" id="UP000279833"/>
    </source>
</evidence>
<dbReference type="EMBL" id="UZAK01032365">
    <property type="protein sequence ID" value="VDP26473.1"/>
    <property type="molecule type" value="Genomic_DNA"/>
</dbReference>
<dbReference type="AlphaFoldDB" id="A0A183JXP7"/>
<reference evidence="3" key="1">
    <citation type="submission" date="2016-06" db="UniProtKB">
        <authorList>
            <consortium name="WormBaseParasite"/>
        </authorList>
    </citation>
    <scope>IDENTIFICATION</scope>
</reference>
<gene>
    <name evidence="1" type="ORF">SCUD_LOCUS7495</name>
</gene>
<accession>A0A183JXP7</accession>
<reference evidence="1 2" key="2">
    <citation type="submission" date="2018-11" db="EMBL/GenBank/DDBJ databases">
        <authorList>
            <consortium name="Pathogen Informatics"/>
        </authorList>
    </citation>
    <scope>NUCLEOTIDE SEQUENCE [LARGE SCALE GENOMIC DNA]</scope>
    <source>
        <strain evidence="1">Dakar</strain>
        <strain evidence="2">Dakar, Senegal</strain>
    </source>
</reference>
<evidence type="ECO:0000313" key="3">
    <source>
        <dbReference type="WBParaSite" id="SCUD_0000749501-mRNA-1"/>
    </source>
</evidence>
<name>A0A183JXP7_9TREM</name>
<dbReference type="Proteomes" id="UP000279833">
    <property type="component" value="Unassembled WGS sequence"/>
</dbReference>
<proteinExistence type="predicted"/>